<name>A0A412FV17_9FIRM</name>
<protein>
    <recommendedName>
        <fullName evidence="3">Neutral/alkaline non-lysosomal ceramidase N-terminal domain-containing protein</fullName>
    </recommendedName>
</protein>
<keyword evidence="2" id="KW-1185">Reference proteome</keyword>
<gene>
    <name evidence="1" type="ORF">DWY25_12980</name>
</gene>
<evidence type="ECO:0008006" key="3">
    <source>
        <dbReference type="Google" id="ProtNLM"/>
    </source>
</evidence>
<accession>A0A412FV17</accession>
<organism evidence="1 2">
    <name type="scientific">Holdemania filiformis</name>
    <dbReference type="NCBI Taxonomy" id="61171"/>
    <lineage>
        <taxon>Bacteria</taxon>
        <taxon>Bacillati</taxon>
        <taxon>Bacillota</taxon>
        <taxon>Erysipelotrichia</taxon>
        <taxon>Erysipelotrichales</taxon>
        <taxon>Erysipelotrichaceae</taxon>
        <taxon>Holdemania</taxon>
    </lineage>
</organism>
<dbReference type="RefSeq" id="WP_117895585.1">
    <property type="nucleotide sequence ID" value="NZ_CABJCV010000017.1"/>
</dbReference>
<dbReference type="GeneID" id="83016308"/>
<proteinExistence type="predicted"/>
<reference evidence="1 2" key="1">
    <citation type="submission" date="2018-08" db="EMBL/GenBank/DDBJ databases">
        <title>A genome reference for cultivated species of the human gut microbiota.</title>
        <authorList>
            <person name="Zou Y."/>
            <person name="Xue W."/>
            <person name="Luo G."/>
        </authorList>
    </citation>
    <scope>NUCLEOTIDE SEQUENCE [LARGE SCALE GENOMIC DNA]</scope>
    <source>
        <strain evidence="1 2">AF24-29</strain>
    </source>
</reference>
<dbReference type="AlphaFoldDB" id="A0A412FV17"/>
<dbReference type="Proteomes" id="UP000284178">
    <property type="component" value="Unassembled WGS sequence"/>
</dbReference>
<comment type="caution">
    <text evidence="1">The sequence shown here is derived from an EMBL/GenBank/DDBJ whole genome shotgun (WGS) entry which is preliminary data.</text>
</comment>
<evidence type="ECO:0000313" key="2">
    <source>
        <dbReference type="Proteomes" id="UP000284178"/>
    </source>
</evidence>
<evidence type="ECO:0000313" key="1">
    <source>
        <dbReference type="EMBL" id="RGR71919.1"/>
    </source>
</evidence>
<sequence>MQISSSRTRITPEGPFFPCYLLGHAIRTEKALGVADDLWASALVLKVEETTLIWVSVDLAGLSKMESDRLRSELAHRYSVAKEAITISFTHTHSGPEYDSVSPFFGTEKAAVPGYMDFVHAQILKAVEKCFENGFEEVQAYACTLQIEGCYGNRNGKDKPADKSLTTIEFRSGERIVGGILHFTCHPTVLGPQNLFVSGDLAGSLARSLQQRWGVYPLVMQGAAGDMSNRLYRRGNDFHELQRINDVIMAQWDAQKERTPLTLSPVTMRTGRFQRTFRKDPQKQKALFAEVEKRIAEAKTFDEKKVYTSSLAVLRLQSEEEETDFDLEYTLYKMNDLFILTIPAELFSRFGLEMKQAMSAVCPIIWGYSNYSVGYLVDREEYGRSFESAAGSIPVGTTEQIVAEILDAVRALR</sequence>
<dbReference type="EMBL" id="QRUP01000017">
    <property type="protein sequence ID" value="RGR71919.1"/>
    <property type="molecule type" value="Genomic_DNA"/>
</dbReference>